<keyword evidence="1" id="KW-0812">Transmembrane</keyword>
<feature type="transmembrane region" description="Helical" evidence="1">
    <location>
        <begin position="69"/>
        <end position="91"/>
    </location>
</feature>
<name>A0A7W3LV99_ACTNM</name>
<dbReference type="Proteomes" id="UP000572680">
    <property type="component" value="Unassembled WGS sequence"/>
</dbReference>
<dbReference type="RefSeq" id="WP_220510053.1">
    <property type="nucleotide sequence ID" value="NZ_BAAALP010000020.1"/>
</dbReference>
<reference evidence="2 3" key="1">
    <citation type="submission" date="2020-08" db="EMBL/GenBank/DDBJ databases">
        <title>Genomic Encyclopedia of Type Strains, Phase IV (KMG-IV): sequencing the most valuable type-strain genomes for metagenomic binning, comparative biology and taxonomic classification.</title>
        <authorList>
            <person name="Goeker M."/>
        </authorList>
    </citation>
    <scope>NUCLEOTIDE SEQUENCE [LARGE SCALE GENOMIC DNA]</scope>
    <source>
        <strain evidence="2 3">DSM 44197</strain>
    </source>
</reference>
<keyword evidence="1" id="KW-0472">Membrane</keyword>
<evidence type="ECO:0000256" key="1">
    <source>
        <dbReference type="SAM" id="Phobius"/>
    </source>
</evidence>
<protein>
    <submittedName>
        <fullName evidence="2">Putative membrane protein</fullName>
    </submittedName>
</protein>
<dbReference type="EMBL" id="JACJIA010000010">
    <property type="protein sequence ID" value="MBA8954885.1"/>
    <property type="molecule type" value="Genomic_DNA"/>
</dbReference>
<gene>
    <name evidence="2" type="ORF">HNR61_006542</name>
</gene>
<dbReference type="AlphaFoldDB" id="A0A7W3LV99"/>
<feature type="transmembrane region" description="Helical" evidence="1">
    <location>
        <begin position="145"/>
        <end position="164"/>
    </location>
</feature>
<feature type="transmembrane region" description="Helical" evidence="1">
    <location>
        <begin position="103"/>
        <end position="125"/>
    </location>
</feature>
<comment type="caution">
    <text evidence="2">The sequence shown here is derived from an EMBL/GenBank/DDBJ whole genome shotgun (WGS) entry which is preliminary data.</text>
</comment>
<feature type="transmembrane region" description="Helical" evidence="1">
    <location>
        <begin position="27"/>
        <end position="49"/>
    </location>
</feature>
<keyword evidence="3" id="KW-1185">Reference proteome</keyword>
<sequence length="177" mass="19294">MKGEARARRGTTGRGWRMSPRARKANLVLHVICSVTWLGLDVGLLTLTLTGLTTDDTTTLRAAYVAMRLFGDVLLVPVALLALTTGVVLSLGTHWGLTRHLWVLVKLVLTLVAGTLTVLSLRPGLHEAARAALGTPADHGSWDLLAPPVVSMTMYVTMTVLSYYKPWGRTPWARRAR</sequence>
<accession>A0A7W3LV99</accession>
<evidence type="ECO:0000313" key="2">
    <source>
        <dbReference type="EMBL" id="MBA8954885.1"/>
    </source>
</evidence>
<evidence type="ECO:0000313" key="3">
    <source>
        <dbReference type="Proteomes" id="UP000572680"/>
    </source>
</evidence>
<keyword evidence="1" id="KW-1133">Transmembrane helix</keyword>
<organism evidence="2 3">
    <name type="scientific">Actinomadura namibiensis</name>
    <dbReference type="NCBI Taxonomy" id="182080"/>
    <lineage>
        <taxon>Bacteria</taxon>
        <taxon>Bacillati</taxon>
        <taxon>Actinomycetota</taxon>
        <taxon>Actinomycetes</taxon>
        <taxon>Streptosporangiales</taxon>
        <taxon>Thermomonosporaceae</taxon>
        <taxon>Actinomadura</taxon>
    </lineage>
</organism>
<proteinExistence type="predicted"/>